<proteinExistence type="predicted"/>
<organism evidence="1 2">
    <name type="scientific">Nesidiocoris tenuis</name>
    <dbReference type="NCBI Taxonomy" id="355587"/>
    <lineage>
        <taxon>Eukaryota</taxon>
        <taxon>Metazoa</taxon>
        <taxon>Ecdysozoa</taxon>
        <taxon>Arthropoda</taxon>
        <taxon>Hexapoda</taxon>
        <taxon>Insecta</taxon>
        <taxon>Pterygota</taxon>
        <taxon>Neoptera</taxon>
        <taxon>Paraneoptera</taxon>
        <taxon>Hemiptera</taxon>
        <taxon>Heteroptera</taxon>
        <taxon>Panheteroptera</taxon>
        <taxon>Cimicomorpha</taxon>
        <taxon>Miridae</taxon>
        <taxon>Dicyphina</taxon>
        <taxon>Nesidiocoris</taxon>
    </lineage>
</organism>
<evidence type="ECO:0000313" key="1">
    <source>
        <dbReference type="EMBL" id="CAA9999398.1"/>
    </source>
</evidence>
<feature type="non-terminal residue" evidence="1">
    <location>
        <position position="63"/>
    </location>
</feature>
<dbReference type="AlphaFoldDB" id="A0A6H5G938"/>
<evidence type="ECO:0000313" key="2">
    <source>
        <dbReference type="Proteomes" id="UP000479000"/>
    </source>
</evidence>
<reference evidence="1 2" key="1">
    <citation type="submission" date="2020-02" db="EMBL/GenBank/DDBJ databases">
        <authorList>
            <person name="Ferguson B K."/>
        </authorList>
    </citation>
    <scope>NUCLEOTIDE SEQUENCE [LARGE SCALE GENOMIC DNA]</scope>
</reference>
<protein>
    <submittedName>
        <fullName evidence="1">Uncharacterized protein</fullName>
    </submittedName>
</protein>
<name>A0A6H5G938_9HEMI</name>
<keyword evidence="2" id="KW-1185">Reference proteome</keyword>
<gene>
    <name evidence="1" type="ORF">NTEN_LOCUS5681</name>
</gene>
<sequence>MEDRPYLGRYTGYLGPDWNSGYNESRSSNRDLHYAQIRKEAPRRCTLIWSHPDRIGPLQKSRN</sequence>
<accession>A0A6H5G938</accession>
<dbReference type="Proteomes" id="UP000479000">
    <property type="component" value="Unassembled WGS sequence"/>
</dbReference>
<dbReference type="EMBL" id="CADCXU010008754">
    <property type="protein sequence ID" value="CAA9999398.1"/>
    <property type="molecule type" value="Genomic_DNA"/>
</dbReference>